<name>A0AAV7I0N6_COTGL</name>
<evidence type="ECO:0000313" key="2">
    <source>
        <dbReference type="Proteomes" id="UP000826195"/>
    </source>
</evidence>
<comment type="caution">
    <text evidence="1">The sequence shown here is derived from an EMBL/GenBank/DDBJ whole genome shotgun (WGS) entry which is preliminary data.</text>
</comment>
<evidence type="ECO:0000313" key="1">
    <source>
        <dbReference type="EMBL" id="KAH0541067.1"/>
    </source>
</evidence>
<sequence>MSSIVLLSIFDQPYDLIGKYFVLGLEQYSTSYVAVDGKVAEGARRRYEEEERLGGGALRVASSKPG</sequence>
<dbReference type="EMBL" id="JAHXZJ010002609">
    <property type="protein sequence ID" value="KAH0541067.1"/>
    <property type="molecule type" value="Genomic_DNA"/>
</dbReference>
<proteinExistence type="predicted"/>
<keyword evidence="2" id="KW-1185">Reference proteome</keyword>
<dbReference type="AlphaFoldDB" id="A0AAV7I0N6"/>
<accession>A0AAV7I0N6</accession>
<gene>
    <name evidence="1" type="ORF">KQX54_020944</name>
</gene>
<dbReference type="Proteomes" id="UP000826195">
    <property type="component" value="Unassembled WGS sequence"/>
</dbReference>
<reference evidence="1 2" key="1">
    <citation type="journal article" date="2021" name="J. Hered.">
        <title>A chromosome-level genome assembly of the parasitoid wasp, Cotesia glomerata (Hymenoptera: Braconidae).</title>
        <authorList>
            <person name="Pinto B.J."/>
            <person name="Weis J.J."/>
            <person name="Gamble T."/>
            <person name="Ode P.J."/>
            <person name="Paul R."/>
            <person name="Zaspel J.M."/>
        </authorList>
    </citation>
    <scope>NUCLEOTIDE SEQUENCE [LARGE SCALE GENOMIC DNA]</scope>
    <source>
        <strain evidence="1">CgM1</strain>
    </source>
</reference>
<protein>
    <submittedName>
        <fullName evidence="1">Uncharacterized protein</fullName>
    </submittedName>
</protein>
<organism evidence="1 2">
    <name type="scientific">Cotesia glomerata</name>
    <name type="common">Lepidopteran parasitic wasp</name>
    <name type="synonym">Apanteles glomeratus</name>
    <dbReference type="NCBI Taxonomy" id="32391"/>
    <lineage>
        <taxon>Eukaryota</taxon>
        <taxon>Metazoa</taxon>
        <taxon>Ecdysozoa</taxon>
        <taxon>Arthropoda</taxon>
        <taxon>Hexapoda</taxon>
        <taxon>Insecta</taxon>
        <taxon>Pterygota</taxon>
        <taxon>Neoptera</taxon>
        <taxon>Endopterygota</taxon>
        <taxon>Hymenoptera</taxon>
        <taxon>Apocrita</taxon>
        <taxon>Ichneumonoidea</taxon>
        <taxon>Braconidae</taxon>
        <taxon>Microgastrinae</taxon>
        <taxon>Cotesia</taxon>
    </lineage>
</organism>